<evidence type="ECO:0000256" key="3">
    <source>
        <dbReference type="ARBA" id="ARBA00006916"/>
    </source>
</evidence>
<dbReference type="EMBL" id="KZ679011">
    <property type="protein sequence ID" value="PSS18628.1"/>
    <property type="molecule type" value="Genomic_DNA"/>
</dbReference>
<comment type="subcellular location">
    <subcellularLocation>
        <location evidence="2">Nucleus</location>
        <location evidence="2">Nucleolus</location>
    </subcellularLocation>
</comment>
<dbReference type="GO" id="GO:0005730">
    <property type="term" value="C:nucleolus"/>
    <property type="evidence" value="ECO:0007669"/>
    <property type="project" value="UniProtKB-SubCell"/>
</dbReference>
<evidence type="ECO:0000256" key="2">
    <source>
        <dbReference type="ARBA" id="ARBA00004604"/>
    </source>
</evidence>
<dbReference type="PANTHER" id="PTHR33911">
    <property type="entry name" value="RRNA-PROCESSING PROTEIN EFG1"/>
    <property type="match status" value="1"/>
</dbReference>
<comment type="similarity">
    <text evidence="3">Belongs to the EFG1 family.</text>
</comment>
<dbReference type="GeneID" id="36568832"/>
<feature type="compositionally biased region" description="Basic and acidic residues" evidence="9">
    <location>
        <begin position="224"/>
        <end position="239"/>
    </location>
</feature>
<keyword evidence="7" id="KW-0175">Coiled coil</keyword>
<accession>A0A2T3B251</accession>
<dbReference type="GO" id="GO:0000462">
    <property type="term" value="P:maturation of SSU-rRNA from tricistronic rRNA transcript (SSU-rRNA, 5.8S rRNA, LSU-rRNA)"/>
    <property type="evidence" value="ECO:0007669"/>
    <property type="project" value="TreeGrafter"/>
</dbReference>
<evidence type="ECO:0000256" key="7">
    <source>
        <dbReference type="ARBA" id="ARBA00023054"/>
    </source>
</evidence>
<dbReference type="GO" id="GO:0030688">
    <property type="term" value="C:preribosome, small subunit precursor"/>
    <property type="evidence" value="ECO:0007669"/>
    <property type="project" value="TreeGrafter"/>
</dbReference>
<keyword evidence="8" id="KW-0539">Nucleus</keyword>
<evidence type="ECO:0000256" key="6">
    <source>
        <dbReference type="ARBA" id="ARBA00022552"/>
    </source>
</evidence>
<evidence type="ECO:0000313" key="11">
    <source>
        <dbReference type="Proteomes" id="UP000241818"/>
    </source>
</evidence>
<keyword evidence="11" id="KW-1185">Reference proteome</keyword>
<evidence type="ECO:0000256" key="4">
    <source>
        <dbReference type="ARBA" id="ARBA00018689"/>
    </source>
</evidence>
<sequence>MATKRKHEESEQQEAVHAERQAQVYGSNPKPAKKPRRIESTAPKKKQAHASSVNAIKKRIRDVRRRLERADDLPADVRIENERALAAYEQELVAALAEKTRQKMIKKYHMVRFFERQKATRQLKKLRKRLLEAESPEETEALKKQVHVAEVDLNYTQYCPLSEVYVSLYPQKKSSTEEDDGGSNGTSERPKPPMWAEVEKCMEEGTLDQLRNRVPNVRINNTPRKVEKKPPKPKQKDIPSVEGLNRRERRSRLGISKAGKNKNTSVAFEKNKAFGASQGPKGNVARDIGGDDESDGGFFEE</sequence>
<evidence type="ECO:0000256" key="1">
    <source>
        <dbReference type="ARBA" id="ARBA00002773"/>
    </source>
</evidence>
<evidence type="ECO:0000313" key="10">
    <source>
        <dbReference type="EMBL" id="PSS18628.1"/>
    </source>
</evidence>
<keyword evidence="6" id="KW-0698">rRNA processing</keyword>
<dbReference type="InterPro" id="IPR050786">
    <property type="entry name" value="EFG1_rRNA-proc"/>
</dbReference>
<proteinExistence type="inferred from homology"/>
<evidence type="ECO:0000256" key="8">
    <source>
        <dbReference type="ARBA" id="ARBA00023242"/>
    </source>
</evidence>
<reference evidence="10 11" key="1">
    <citation type="journal article" date="2018" name="New Phytol.">
        <title>Comparative genomics and transcriptomics depict ericoid mycorrhizal fungi as versatile saprotrophs and plant mutualists.</title>
        <authorList>
            <person name="Martino E."/>
            <person name="Morin E."/>
            <person name="Grelet G.A."/>
            <person name="Kuo A."/>
            <person name="Kohler A."/>
            <person name="Daghino S."/>
            <person name="Barry K.W."/>
            <person name="Cichocki N."/>
            <person name="Clum A."/>
            <person name="Dockter R.B."/>
            <person name="Hainaut M."/>
            <person name="Kuo R.C."/>
            <person name="LaButti K."/>
            <person name="Lindahl B.D."/>
            <person name="Lindquist E.A."/>
            <person name="Lipzen A."/>
            <person name="Khouja H.R."/>
            <person name="Magnuson J."/>
            <person name="Murat C."/>
            <person name="Ohm R.A."/>
            <person name="Singer S.W."/>
            <person name="Spatafora J.W."/>
            <person name="Wang M."/>
            <person name="Veneault-Fourrey C."/>
            <person name="Henrissat B."/>
            <person name="Grigoriev I.V."/>
            <person name="Martin F.M."/>
            <person name="Perotto S."/>
        </authorList>
    </citation>
    <scope>NUCLEOTIDE SEQUENCE [LARGE SCALE GENOMIC DNA]</scope>
    <source>
        <strain evidence="10 11">ATCC 22711</strain>
    </source>
</reference>
<comment type="function">
    <text evidence="1">Involved in rRNA processing.</text>
</comment>
<dbReference type="InParanoid" id="A0A2T3B251"/>
<dbReference type="RefSeq" id="XP_024720980.1">
    <property type="nucleotide sequence ID" value="XM_024860751.1"/>
</dbReference>
<feature type="compositionally biased region" description="Basic and acidic residues" evidence="9">
    <location>
        <begin position="1"/>
        <end position="20"/>
    </location>
</feature>
<feature type="compositionally biased region" description="Acidic residues" evidence="9">
    <location>
        <begin position="290"/>
        <end position="301"/>
    </location>
</feature>
<organism evidence="10 11">
    <name type="scientific">Amorphotheca resinae ATCC 22711</name>
    <dbReference type="NCBI Taxonomy" id="857342"/>
    <lineage>
        <taxon>Eukaryota</taxon>
        <taxon>Fungi</taxon>
        <taxon>Dikarya</taxon>
        <taxon>Ascomycota</taxon>
        <taxon>Pezizomycotina</taxon>
        <taxon>Leotiomycetes</taxon>
        <taxon>Helotiales</taxon>
        <taxon>Amorphothecaceae</taxon>
        <taxon>Amorphotheca</taxon>
    </lineage>
</organism>
<dbReference type="AlphaFoldDB" id="A0A2T3B251"/>
<dbReference type="STRING" id="857342.A0A2T3B251"/>
<feature type="region of interest" description="Disordered" evidence="9">
    <location>
        <begin position="173"/>
        <end position="301"/>
    </location>
</feature>
<evidence type="ECO:0000256" key="5">
    <source>
        <dbReference type="ARBA" id="ARBA00019827"/>
    </source>
</evidence>
<dbReference type="PANTHER" id="PTHR33911:SF1">
    <property type="entry name" value="RRNA-PROCESSING PROTEIN EFG1"/>
    <property type="match status" value="1"/>
</dbReference>
<feature type="region of interest" description="Disordered" evidence="9">
    <location>
        <begin position="1"/>
        <end position="57"/>
    </location>
</feature>
<protein>
    <recommendedName>
        <fullName evidence="4">rRNA-processing protein EFG1</fullName>
    </recommendedName>
    <alternativeName>
        <fullName evidence="5">rRNA-processing protein efg1</fullName>
    </alternativeName>
</protein>
<dbReference type="InterPro" id="IPR019310">
    <property type="entry name" value="Efg1"/>
</dbReference>
<gene>
    <name evidence="10" type="ORF">M430DRAFT_101884</name>
</gene>
<evidence type="ECO:0000256" key="9">
    <source>
        <dbReference type="SAM" id="MobiDB-lite"/>
    </source>
</evidence>
<dbReference type="Pfam" id="PF10153">
    <property type="entry name" value="Efg1"/>
    <property type="match status" value="1"/>
</dbReference>
<dbReference type="OrthoDB" id="47732at2759"/>
<name>A0A2T3B251_AMORE</name>
<dbReference type="Proteomes" id="UP000241818">
    <property type="component" value="Unassembled WGS sequence"/>
</dbReference>